<evidence type="ECO:0000313" key="6">
    <source>
        <dbReference type="Proteomes" id="UP000184391"/>
    </source>
</evidence>
<dbReference type="InterPro" id="IPR014756">
    <property type="entry name" value="Ig_E-set"/>
</dbReference>
<dbReference type="EMBL" id="FRDF01000002">
    <property type="protein sequence ID" value="SHN50207.1"/>
    <property type="molecule type" value="Genomic_DNA"/>
</dbReference>
<evidence type="ECO:0000313" key="5">
    <source>
        <dbReference type="EMBL" id="SHN50207.1"/>
    </source>
</evidence>
<dbReference type="SUPFAM" id="SSF81296">
    <property type="entry name" value="E set domains"/>
    <property type="match status" value="1"/>
</dbReference>
<organism evidence="5 6">
    <name type="scientific">Erythrobacter sanguineus</name>
    <dbReference type="NCBI Taxonomy" id="198312"/>
    <lineage>
        <taxon>Bacteria</taxon>
        <taxon>Pseudomonadati</taxon>
        <taxon>Pseudomonadota</taxon>
        <taxon>Alphaproteobacteria</taxon>
        <taxon>Sphingomonadales</taxon>
        <taxon>Erythrobacteraceae</taxon>
        <taxon>Erythrobacter/Porphyrobacter group</taxon>
        <taxon>Erythrobacter</taxon>
    </lineage>
</organism>
<dbReference type="InterPro" id="IPR014755">
    <property type="entry name" value="Cu-Rt/internalin_Ig-like"/>
</dbReference>
<dbReference type="STRING" id="198312.SAMN02745193_00490"/>
<evidence type="ECO:0000256" key="1">
    <source>
        <dbReference type="ARBA" id="ARBA00022729"/>
    </source>
</evidence>
<sequence length="126" mass="13221">MRFAAFLAALTLSSGFPCALLAHVELAASTPVAGTAAKAPREIALTFNQPVDQMAAAASIVMTAMPGVPNHGEMVIRNFTASWSEDSQTMTLTLRKPLPAGTYEIRWQAAAGDGHPMSGTFGFDVP</sequence>
<feature type="chain" id="PRO_5013291775" description="CopC domain-containing protein" evidence="3">
    <location>
        <begin position="23"/>
        <end position="126"/>
    </location>
</feature>
<dbReference type="GO" id="GO:0046688">
    <property type="term" value="P:response to copper ion"/>
    <property type="evidence" value="ECO:0007669"/>
    <property type="project" value="InterPro"/>
</dbReference>
<name>A0A1M7RV48_9SPHN</name>
<dbReference type="OrthoDB" id="9796814at2"/>
<dbReference type="Pfam" id="PF04234">
    <property type="entry name" value="CopC"/>
    <property type="match status" value="1"/>
</dbReference>
<feature type="domain" description="CopC" evidence="4">
    <location>
        <begin position="23"/>
        <end position="125"/>
    </location>
</feature>
<keyword evidence="6" id="KW-1185">Reference proteome</keyword>
<dbReference type="GO" id="GO:0042597">
    <property type="term" value="C:periplasmic space"/>
    <property type="evidence" value="ECO:0007669"/>
    <property type="project" value="InterPro"/>
</dbReference>
<proteinExistence type="predicted"/>
<keyword evidence="1 3" id="KW-0732">Signal</keyword>
<evidence type="ECO:0000259" key="4">
    <source>
        <dbReference type="Pfam" id="PF04234"/>
    </source>
</evidence>
<accession>A0A1M7RV48</accession>
<dbReference type="InterPro" id="IPR007348">
    <property type="entry name" value="CopC_dom"/>
</dbReference>
<dbReference type="Proteomes" id="UP000184391">
    <property type="component" value="Unassembled WGS sequence"/>
</dbReference>
<reference evidence="6" key="1">
    <citation type="submission" date="2016-12" db="EMBL/GenBank/DDBJ databases">
        <authorList>
            <person name="Varghese N."/>
            <person name="Submissions S."/>
        </authorList>
    </citation>
    <scope>NUCLEOTIDE SEQUENCE [LARGE SCALE GENOMIC DNA]</scope>
    <source>
        <strain evidence="6">DSM 11032</strain>
    </source>
</reference>
<dbReference type="AlphaFoldDB" id="A0A1M7RV48"/>
<protein>
    <recommendedName>
        <fullName evidence="4">CopC domain-containing protein</fullName>
    </recommendedName>
</protein>
<feature type="signal peptide" evidence="3">
    <location>
        <begin position="1"/>
        <end position="22"/>
    </location>
</feature>
<keyword evidence="2" id="KW-0186">Copper</keyword>
<evidence type="ECO:0000256" key="3">
    <source>
        <dbReference type="SAM" id="SignalP"/>
    </source>
</evidence>
<dbReference type="Gene3D" id="2.60.40.1220">
    <property type="match status" value="1"/>
</dbReference>
<dbReference type="GO" id="GO:0005507">
    <property type="term" value="F:copper ion binding"/>
    <property type="evidence" value="ECO:0007669"/>
    <property type="project" value="InterPro"/>
</dbReference>
<gene>
    <name evidence="5" type="ORF">SAMN02745193_00490</name>
</gene>
<evidence type="ECO:0000256" key="2">
    <source>
        <dbReference type="ARBA" id="ARBA00023008"/>
    </source>
</evidence>
<dbReference type="RefSeq" id="WP_072673064.1">
    <property type="nucleotide sequence ID" value="NZ_FRDF01000002.1"/>
</dbReference>